<evidence type="ECO:0000313" key="5">
    <source>
        <dbReference type="Proteomes" id="UP001187343"/>
    </source>
</evidence>
<name>A0AA88PYE7_9TELE</name>
<comment type="caution">
    <text evidence="4">The sequence shown here is derived from an EMBL/GenBank/DDBJ whole genome shotgun (WGS) entry which is preliminary data.</text>
</comment>
<dbReference type="InterPro" id="IPR016054">
    <property type="entry name" value="LY6_UPA_recep-like"/>
</dbReference>
<dbReference type="PANTHER" id="PTHR16983">
    <property type="entry name" value="UPAR/LY6 DOMAIN-CONTAINING PROTEIN"/>
    <property type="match status" value="1"/>
</dbReference>
<keyword evidence="5" id="KW-1185">Reference proteome</keyword>
<dbReference type="SUPFAM" id="SSF57302">
    <property type="entry name" value="Snake toxin-like"/>
    <property type="match status" value="1"/>
</dbReference>
<evidence type="ECO:0000259" key="3">
    <source>
        <dbReference type="SMART" id="SM00134"/>
    </source>
</evidence>
<proteinExistence type="predicted"/>
<organism evidence="4 5">
    <name type="scientific">Cirrhinus molitorella</name>
    <name type="common">mud carp</name>
    <dbReference type="NCBI Taxonomy" id="172907"/>
    <lineage>
        <taxon>Eukaryota</taxon>
        <taxon>Metazoa</taxon>
        <taxon>Chordata</taxon>
        <taxon>Craniata</taxon>
        <taxon>Vertebrata</taxon>
        <taxon>Euteleostomi</taxon>
        <taxon>Actinopterygii</taxon>
        <taxon>Neopterygii</taxon>
        <taxon>Teleostei</taxon>
        <taxon>Ostariophysi</taxon>
        <taxon>Cypriniformes</taxon>
        <taxon>Cyprinidae</taxon>
        <taxon>Labeoninae</taxon>
        <taxon>Labeonini</taxon>
        <taxon>Cirrhinus</taxon>
    </lineage>
</organism>
<feature type="signal peptide" evidence="2">
    <location>
        <begin position="1"/>
        <end position="19"/>
    </location>
</feature>
<accession>A0AA88PYE7</accession>
<protein>
    <recommendedName>
        <fullName evidence="3">UPAR/Ly6 domain-containing protein</fullName>
    </recommendedName>
</protein>
<evidence type="ECO:0000313" key="4">
    <source>
        <dbReference type="EMBL" id="KAK2892462.1"/>
    </source>
</evidence>
<gene>
    <name evidence="4" type="ORF">Q8A67_012450</name>
</gene>
<feature type="chain" id="PRO_5041677091" description="UPAR/Ly6 domain-containing protein" evidence="2">
    <location>
        <begin position="20"/>
        <end position="119"/>
    </location>
</feature>
<evidence type="ECO:0000256" key="1">
    <source>
        <dbReference type="ARBA" id="ARBA00022729"/>
    </source>
</evidence>
<reference evidence="4" key="1">
    <citation type="submission" date="2023-08" db="EMBL/GenBank/DDBJ databases">
        <title>Chromosome-level Genome Assembly of mud carp (Cirrhinus molitorella).</title>
        <authorList>
            <person name="Liu H."/>
        </authorList>
    </citation>
    <scope>NUCLEOTIDE SEQUENCE</scope>
    <source>
        <strain evidence="4">Prfri</strain>
        <tissue evidence="4">Muscle</tissue>
    </source>
</reference>
<dbReference type="EMBL" id="JAUYZG010000012">
    <property type="protein sequence ID" value="KAK2892462.1"/>
    <property type="molecule type" value="Genomic_DNA"/>
</dbReference>
<feature type="domain" description="UPAR/Ly6" evidence="3">
    <location>
        <begin position="20"/>
        <end position="108"/>
    </location>
</feature>
<dbReference type="AlphaFoldDB" id="A0AA88PYE7"/>
<dbReference type="FunFam" id="2.10.60.10:FF:000003">
    <property type="entry name" value="lymphocyte antigen 6E isoform X1"/>
    <property type="match status" value="1"/>
</dbReference>
<evidence type="ECO:0000256" key="2">
    <source>
        <dbReference type="SAM" id="SignalP"/>
    </source>
</evidence>
<dbReference type="PANTHER" id="PTHR16983:SF10">
    <property type="entry name" value="PROTEIN QUIVER"/>
    <property type="match status" value="1"/>
</dbReference>
<dbReference type="SMART" id="SM00134">
    <property type="entry name" value="LU"/>
    <property type="match status" value="1"/>
</dbReference>
<dbReference type="Gene3D" id="2.10.60.10">
    <property type="entry name" value="CD59"/>
    <property type="match status" value="1"/>
</dbReference>
<dbReference type="InterPro" id="IPR051110">
    <property type="entry name" value="Ly-6/neurotoxin-like_GPI-ap"/>
</dbReference>
<sequence length="119" mass="12630">MDLQISVFLLFLLFTAGHSLSCYKCTDPIGSCADPQVETCLSGSYKCSTVTTVTQIGSGTVTSTVKGCAPDCEPSTKPTIIGTVSLQCCDSDLCNAADGMCKGSFLLLLSPLFFYFLFH</sequence>
<dbReference type="InterPro" id="IPR045860">
    <property type="entry name" value="Snake_toxin-like_sf"/>
</dbReference>
<dbReference type="Pfam" id="PF00021">
    <property type="entry name" value="UPAR_LY6"/>
    <property type="match status" value="1"/>
</dbReference>
<dbReference type="Proteomes" id="UP001187343">
    <property type="component" value="Unassembled WGS sequence"/>
</dbReference>
<keyword evidence="1 2" id="KW-0732">Signal</keyword>